<protein>
    <recommendedName>
        <fullName evidence="4">F-box domain-containing protein</fullName>
    </recommendedName>
</protein>
<evidence type="ECO:0000313" key="2">
    <source>
        <dbReference type="EMBL" id="KAL3690042.1"/>
    </source>
</evidence>
<accession>A0ABD3HHZ8</accession>
<organism evidence="2 3">
    <name type="scientific">Riccia sorocarpa</name>
    <dbReference type="NCBI Taxonomy" id="122646"/>
    <lineage>
        <taxon>Eukaryota</taxon>
        <taxon>Viridiplantae</taxon>
        <taxon>Streptophyta</taxon>
        <taxon>Embryophyta</taxon>
        <taxon>Marchantiophyta</taxon>
        <taxon>Marchantiopsida</taxon>
        <taxon>Marchantiidae</taxon>
        <taxon>Marchantiales</taxon>
        <taxon>Ricciaceae</taxon>
        <taxon>Riccia</taxon>
    </lineage>
</organism>
<evidence type="ECO:0000313" key="3">
    <source>
        <dbReference type="Proteomes" id="UP001633002"/>
    </source>
</evidence>
<keyword evidence="3" id="KW-1185">Reference proteome</keyword>
<dbReference type="AlphaFoldDB" id="A0ABD3HHZ8"/>
<reference evidence="2 3" key="1">
    <citation type="submission" date="2024-09" db="EMBL/GenBank/DDBJ databases">
        <title>Chromosome-scale assembly of Riccia sorocarpa.</title>
        <authorList>
            <person name="Paukszto L."/>
        </authorList>
    </citation>
    <scope>NUCLEOTIDE SEQUENCE [LARGE SCALE GENOMIC DNA]</scope>
    <source>
        <strain evidence="2">LP-2024</strain>
        <tissue evidence="2">Aerial parts of the thallus</tissue>
    </source>
</reference>
<proteinExistence type="predicted"/>
<dbReference type="Proteomes" id="UP001633002">
    <property type="component" value="Unassembled WGS sequence"/>
</dbReference>
<dbReference type="EMBL" id="JBJQOH010000004">
    <property type="protein sequence ID" value="KAL3690042.1"/>
    <property type="molecule type" value="Genomic_DNA"/>
</dbReference>
<sequence length="197" mass="21967">MRRLLGVGGNEWIERVPRCVVDGGDALSVSEFMLVCAWTILLCIRKVTAALRSIGTEISAGDNVETTESSMVTSDEEARGQASHSVASSNYLGEEEQEDSGPVGADVTQAELIPGLPDDVVMSQVWMSIRAVYRLWPEWLLQLREVSRRWMDLVDGTPDWLALEVIRRTDREQIVTVEETVARELAAIEAMIENNIY</sequence>
<name>A0ABD3HHZ8_9MARC</name>
<gene>
    <name evidence="2" type="ORF">R1sor_016351</name>
</gene>
<comment type="caution">
    <text evidence="2">The sequence shown here is derived from an EMBL/GenBank/DDBJ whole genome shotgun (WGS) entry which is preliminary data.</text>
</comment>
<evidence type="ECO:0008006" key="4">
    <source>
        <dbReference type="Google" id="ProtNLM"/>
    </source>
</evidence>
<feature type="region of interest" description="Disordered" evidence="1">
    <location>
        <begin position="64"/>
        <end position="103"/>
    </location>
</feature>
<feature type="compositionally biased region" description="Polar residues" evidence="1">
    <location>
        <begin position="64"/>
        <end position="73"/>
    </location>
</feature>
<feature type="compositionally biased region" description="Polar residues" evidence="1">
    <location>
        <begin position="82"/>
        <end position="91"/>
    </location>
</feature>
<evidence type="ECO:0000256" key="1">
    <source>
        <dbReference type="SAM" id="MobiDB-lite"/>
    </source>
</evidence>